<comment type="caution">
    <text evidence="1">The sequence shown here is derived from an EMBL/GenBank/DDBJ whole genome shotgun (WGS) entry which is preliminary data.</text>
</comment>
<evidence type="ECO:0000313" key="2">
    <source>
        <dbReference type="Proteomes" id="UP001221763"/>
    </source>
</evidence>
<proteinExistence type="predicted"/>
<organism evidence="1 2">
    <name type="scientific">Columbia Basin potato purple top phytoplasma</name>
    <dbReference type="NCBI Taxonomy" id="307134"/>
    <lineage>
        <taxon>Bacteria</taxon>
        <taxon>Bacillati</taxon>
        <taxon>Mycoplasmatota</taxon>
        <taxon>Mollicutes</taxon>
        <taxon>Acholeplasmatales</taxon>
        <taxon>Acholeplasmataceae</taxon>
        <taxon>Candidatus Phytoplasma</taxon>
        <taxon>16SrVI (Clover proliferation group)</taxon>
    </lineage>
</organism>
<dbReference type="EMBL" id="JANHJP010000004">
    <property type="protein sequence ID" value="MDC9032087.1"/>
    <property type="molecule type" value="Genomic_DNA"/>
</dbReference>
<keyword evidence="2" id="KW-1185">Reference proteome</keyword>
<gene>
    <name evidence="1" type="ORF">M8044_000308</name>
</gene>
<reference evidence="1 2" key="1">
    <citation type="journal article" date="2023" name="Plant">
        <title>Draft Genome Sequence Resource of CBPPT1, a 'Candidatus Phytoplasma trifolii'-Related Strain Associated with Potato Purple Top Disease in the Columbia Basin, U.S.A.</title>
        <authorList>
            <person name="Wei W."/>
            <person name="Shao J."/>
            <person name="Bottner-Parker K.D."/>
            <person name="Zhao Y."/>
        </authorList>
    </citation>
    <scope>NUCLEOTIDE SEQUENCE [LARGE SCALE GENOMIC DNA]</scope>
    <source>
        <strain evidence="1 2">CBPPT1</strain>
    </source>
</reference>
<evidence type="ECO:0000313" key="1">
    <source>
        <dbReference type="EMBL" id="MDC9032087.1"/>
    </source>
</evidence>
<protein>
    <submittedName>
        <fullName evidence="1">Uncharacterized protein</fullName>
    </submittedName>
</protein>
<dbReference type="Proteomes" id="UP001221763">
    <property type="component" value="Unassembled WGS sequence"/>
</dbReference>
<name>A0ABT5LBP1_9MOLU</name>
<accession>A0ABT5LBP1</accession>
<sequence length="50" mass="6006">MTFTTIKHNSNKEEEKLFQKFFKEDGSMNLERSSIQNTIKTKYDNHPQKI</sequence>